<dbReference type="Gene3D" id="1.20.930.10">
    <property type="entry name" value="Conserved domain common to transcription factors TFIIS, elongin A, CRSP70"/>
    <property type="match status" value="1"/>
</dbReference>
<keyword evidence="7" id="KW-0175">Coiled coil</keyword>
<feature type="domain" description="TFIIS central" evidence="10">
    <location>
        <begin position="151"/>
        <end position="266"/>
    </location>
</feature>
<dbReference type="InterPro" id="IPR017923">
    <property type="entry name" value="TFIIS_N"/>
</dbReference>
<dbReference type="EMBL" id="LFZN01000001">
    <property type="protein sequence ID" value="KXT07601.1"/>
    <property type="molecule type" value="Genomic_DNA"/>
</dbReference>
<comment type="caution">
    <text evidence="11">The sequence shown here is derived from an EMBL/GenBank/DDBJ whole genome shotgun (WGS) entry which is preliminary data.</text>
</comment>
<evidence type="ECO:0008006" key="13">
    <source>
        <dbReference type="Google" id="ProtNLM"/>
    </source>
</evidence>
<evidence type="ECO:0000256" key="1">
    <source>
        <dbReference type="ARBA" id="ARBA00004123"/>
    </source>
</evidence>
<evidence type="ECO:0000256" key="4">
    <source>
        <dbReference type="ARBA" id="ARBA00022833"/>
    </source>
</evidence>
<gene>
    <name evidence="11" type="ORF">AC578_10252</name>
</gene>
<dbReference type="Pfam" id="PF08711">
    <property type="entry name" value="Med26"/>
    <property type="match status" value="1"/>
</dbReference>
<keyword evidence="4" id="KW-0862">Zinc</keyword>
<keyword evidence="3" id="KW-0863">Zinc-finger</keyword>
<evidence type="ECO:0000256" key="8">
    <source>
        <dbReference type="SAM" id="MobiDB-lite"/>
    </source>
</evidence>
<protein>
    <recommendedName>
        <fullName evidence="13">TFIIS N-terminal domain-containing protein</fullName>
    </recommendedName>
</protein>
<dbReference type="FunFam" id="1.10.472.30:FF:000003">
    <property type="entry name" value="Transcription elongation factor S-II"/>
    <property type="match status" value="1"/>
</dbReference>
<dbReference type="PROSITE" id="PS51319">
    <property type="entry name" value="TFIIS_N"/>
    <property type="match status" value="1"/>
</dbReference>
<dbReference type="Gene3D" id="1.10.472.30">
    <property type="entry name" value="Transcription elongation factor S-II, central domain"/>
    <property type="match status" value="1"/>
</dbReference>
<dbReference type="AlphaFoldDB" id="A0A139HYN3"/>
<feature type="compositionally biased region" description="Basic and acidic residues" evidence="8">
    <location>
        <begin position="119"/>
        <end position="146"/>
    </location>
</feature>
<evidence type="ECO:0000256" key="6">
    <source>
        <dbReference type="PROSITE-ProRule" id="PRU00649"/>
    </source>
</evidence>
<evidence type="ECO:0000259" key="10">
    <source>
        <dbReference type="PROSITE" id="PS51321"/>
    </source>
</evidence>
<dbReference type="Pfam" id="PF07500">
    <property type="entry name" value="TFIIS_M"/>
    <property type="match status" value="1"/>
</dbReference>
<name>A0A139HYN3_9PEZI</name>
<evidence type="ECO:0000313" key="11">
    <source>
        <dbReference type="EMBL" id="KXT07601.1"/>
    </source>
</evidence>
<feature type="region of interest" description="Disordered" evidence="8">
    <location>
        <begin position="77"/>
        <end position="146"/>
    </location>
</feature>
<evidence type="ECO:0000256" key="2">
    <source>
        <dbReference type="ARBA" id="ARBA00022723"/>
    </source>
</evidence>
<dbReference type="SMART" id="SM00510">
    <property type="entry name" value="TFS2M"/>
    <property type="match status" value="1"/>
</dbReference>
<comment type="subcellular location">
    <subcellularLocation>
        <location evidence="1 6">Nucleus</location>
    </subcellularLocation>
</comment>
<dbReference type="GO" id="GO:0031440">
    <property type="term" value="P:regulation of mRNA 3'-end processing"/>
    <property type="evidence" value="ECO:0007669"/>
    <property type="project" value="TreeGrafter"/>
</dbReference>
<dbReference type="InterPro" id="IPR003618">
    <property type="entry name" value="TFIIS_cen_dom"/>
</dbReference>
<dbReference type="OrthoDB" id="407355at2759"/>
<dbReference type="InterPro" id="IPR035441">
    <property type="entry name" value="TFIIS/LEDGF_dom_sf"/>
</dbReference>
<feature type="coiled-coil region" evidence="7">
    <location>
        <begin position="238"/>
        <end position="265"/>
    </location>
</feature>
<evidence type="ECO:0000313" key="12">
    <source>
        <dbReference type="Proteomes" id="UP000070133"/>
    </source>
</evidence>
<dbReference type="SMART" id="SM00509">
    <property type="entry name" value="TFS2N"/>
    <property type="match status" value="1"/>
</dbReference>
<dbReference type="GO" id="GO:0006368">
    <property type="term" value="P:transcription elongation by RNA polymerase II"/>
    <property type="evidence" value="ECO:0007669"/>
    <property type="project" value="TreeGrafter"/>
</dbReference>
<dbReference type="PANTHER" id="PTHR11477:SF0">
    <property type="entry name" value="IP08861P-RELATED"/>
    <property type="match status" value="1"/>
</dbReference>
<keyword evidence="12" id="KW-1185">Reference proteome</keyword>
<dbReference type="PROSITE" id="PS51321">
    <property type="entry name" value="TFIIS_CENTRAL"/>
    <property type="match status" value="1"/>
</dbReference>
<dbReference type="InterPro" id="IPR003617">
    <property type="entry name" value="TFIIS/CRSP70_N_sub"/>
</dbReference>
<dbReference type="GO" id="GO:0006362">
    <property type="term" value="P:transcription elongation by RNA polymerase I"/>
    <property type="evidence" value="ECO:0007669"/>
    <property type="project" value="TreeGrafter"/>
</dbReference>
<dbReference type="Proteomes" id="UP000070133">
    <property type="component" value="Unassembled WGS sequence"/>
</dbReference>
<accession>A0A139HYN3</accession>
<dbReference type="PIRSF" id="PIRSF006704">
    <property type="entry name" value="TF_IIS"/>
    <property type="match status" value="1"/>
</dbReference>
<dbReference type="InterPro" id="IPR035100">
    <property type="entry name" value="TF_IIS-typ"/>
</dbReference>
<dbReference type="SUPFAM" id="SSF46942">
    <property type="entry name" value="Elongation factor TFIIS domain 2"/>
    <property type="match status" value="1"/>
</dbReference>
<sequence length="323" mass="35718">MATMDAKQLYDIGKQISKAIESGDTSATILQILAPLEHFKATEDLLRQSKIGVAVSKLRPNKDSKVASKAASLVNRWKQEVNSTKKKRLDGTASPAPAGKAALNGRSSGTNSPAPPSKPEIKKEQRANKVDPGKRNTKTDGIEHEVTGDRARDGCLKLMYDGIAYLSDESPDAIFDVARRVEVAAFEHFKKETSQEYKAKMRSLYQNLKMKGNTLLRRDVYTMKIPPKRFVSMTSDELKSEEMRKEDAALEKENMNKAMTAQEEKAISTTFQCGKLHGLRKSLEILLAMSESIRQSPGQGRVQPCDCFHGAGLAAPLNRIFGF</sequence>
<dbReference type="SUPFAM" id="SSF47676">
    <property type="entry name" value="Conserved domain common to transcription factors TFIIS, elongin A, CRSP70"/>
    <property type="match status" value="1"/>
</dbReference>
<dbReference type="GO" id="GO:0008270">
    <property type="term" value="F:zinc ion binding"/>
    <property type="evidence" value="ECO:0007669"/>
    <property type="project" value="UniProtKB-KW"/>
</dbReference>
<dbReference type="InterPro" id="IPR036575">
    <property type="entry name" value="TFIIS_cen_dom_sf"/>
</dbReference>
<dbReference type="GO" id="GO:0031564">
    <property type="term" value="P:transcription antitermination"/>
    <property type="evidence" value="ECO:0007669"/>
    <property type="project" value="TreeGrafter"/>
</dbReference>
<proteinExistence type="predicted"/>
<feature type="domain" description="TFIIS N-terminal" evidence="9">
    <location>
        <begin position="1"/>
        <end position="84"/>
    </location>
</feature>
<evidence type="ECO:0000256" key="5">
    <source>
        <dbReference type="ARBA" id="ARBA00023242"/>
    </source>
</evidence>
<keyword evidence="2" id="KW-0479">Metal-binding</keyword>
<dbReference type="GO" id="GO:0005634">
    <property type="term" value="C:nucleus"/>
    <property type="evidence" value="ECO:0007669"/>
    <property type="project" value="UniProtKB-SubCell"/>
</dbReference>
<dbReference type="STRING" id="321146.A0A139HYN3"/>
<evidence type="ECO:0000259" key="9">
    <source>
        <dbReference type="PROSITE" id="PS51319"/>
    </source>
</evidence>
<dbReference type="PANTHER" id="PTHR11477">
    <property type="entry name" value="TRANSCRIPTION FACTOR S-II ZINC FINGER DOMAIN-CONTAINING PROTEIN"/>
    <property type="match status" value="1"/>
</dbReference>
<evidence type="ECO:0000256" key="7">
    <source>
        <dbReference type="SAM" id="Coils"/>
    </source>
</evidence>
<evidence type="ECO:0000256" key="3">
    <source>
        <dbReference type="ARBA" id="ARBA00022771"/>
    </source>
</evidence>
<organism evidence="11 12">
    <name type="scientific">Pseudocercospora eumusae</name>
    <dbReference type="NCBI Taxonomy" id="321146"/>
    <lineage>
        <taxon>Eukaryota</taxon>
        <taxon>Fungi</taxon>
        <taxon>Dikarya</taxon>
        <taxon>Ascomycota</taxon>
        <taxon>Pezizomycotina</taxon>
        <taxon>Dothideomycetes</taxon>
        <taxon>Dothideomycetidae</taxon>
        <taxon>Mycosphaerellales</taxon>
        <taxon>Mycosphaerellaceae</taxon>
        <taxon>Pseudocercospora</taxon>
    </lineage>
</organism>
<reference evidence="11 12" key="1">
    <citation type="submission" date="2015-07" db="EMBL/GenBank/DDBJ databases">
        <title>Comparative genomics of the Sigatoka disease complex on banana suggests a link between parallel evolutionary changes in Pseudocercospora fijiensis and Pseudocercospora eumusae and increased virulence on the banana host.</title>
        <authorList>
            <person name="Chang T.-C."/>
            <person name="Salvucci A."/>
            <person name="Crous P.W."/>
            <person name="Stergiopoulos I."/>
        </authorList>
    </citation>
    <scope>NUCLEOTIDE SEQUENCE [LARGE SCALE GENOMIC DNA]</scope>
    <source>
        <strain evidence="11 12">CBS 114824</strain>
    </source>
</reference>
<keyword evidence="5 6" id="KW-0539">Nucleus</keyword>
<dbReference type="GO" id="GO:0001139">
    <property type="term" value="F:RNA polymerase II complex recruiting activity"/>
    <property type="evidence" value="ECO:0007669"/>
    <property type="project" value="TreeGrafter"/>
</dbReference>
<dbReference type="GO" id="GO:0000977">
    <property type="term" value="F:RNA polymerase II transcription regulatory region sequence-specific DNA binding"/>
    <property type="evidence" value="ECO:0007669"/>
    <property type="project" value="TreeGrafter"/>
</dbReference>